<dbReference type="AlphaFoldDB" id="A0AAV4PSP1"/>
<protein>
    <recommendedName>
        <fullName evidence="3">Ycf15</fullName>
    </recommendedName>
</protein>
<accession>A0AAV4PSP1</accession>
<reference evidence="1 2" key="1">
    <citation type="submission" date="2021-06" db="EMBL/GenBank/DDBJ databases">
        <title>Caerostris extrusa draft genome.</title>
        <authorList>
            <person name="Kono N."/>
            <person name="Arakawa K."/>
        </authorList>
    </citation>
    <scope>NUCLEOTIDE SEQUENCE [LARGE SCALE GENOMIC DNA]</scope>
</reference>
<sequence>MGPECKGYVPWVRGGGREKNGIHSRPLIESKANPFSSHQARRYPEAASPNFFFFFRCNPYGKNDMSTLEKKRSSDG</sequence>
<evidence type="ECO:0000313" key="1">
    <source>
        <dbReference type="EMBL" id="GIY00082.1"/>
    </source>
</evidence>
<dbReference type="EMBL" id="BPLR01005141">
    <property type="protein sequence ID" value="GIY00082.1"/>
    <property type="molecule type" value="Genomic_DNA"/>
</dbReference>
<name>A0AAV4PSP1_CAEEX</name>
<proteinExistence type="predicted"/>
<keyword evidence="2" id="KW-1185">Reference proteome</keyword>
<evidence type="ECO:0000313" key="2">
    <source>
        <dbReference type="Proteomes" id="UP001054945"/>
    </source>
</evidence>
<evidence type="ECO:0008006" key="3">
    <source>
        <dbReference type="Google" id="ProtNLM"/>
    </source>
</evidence>
<gene>
    <name evidence="1" type="ORF">CEXT_465891</name>
</gene>
<dbReference type="Proteomes" id="UP001054945">
    <property type="component" value="Unassembled WGS sequence"/>
</dbReference>
<comment type="caution">
    <text evidence="1">The sequence shown here is derived from an EMBL/GenBank/DDBJ whole genome shotgun (WGS) entry which is preliminary data.</text>
</comment>
<organism evidence="1 2">
    <name type="scientific">Caerostris extrusa</name>
    <name type="common">Bark spider</name>
    <name type="synonym">Caerostris bankana</name>
    <dbReference type="NCBI Taxonomy" id="172846"/>
    <lineage>
        <taxon>Eukaryota</taxon>
        <taxon>Metazoa</taxon>
        <taxon>Ecdysozoa</taxon>
        <taxon>Arthropoda</taxon>
        <taxon>Chelicerata</taxon>
        <taxon>Arachnida</taxon>
        <taxon>Araneae</taxon>
        <taxon>Araneomorphae</taxon>
        <taxon>Entelegynae</taxon>
        <taxon>Araneoidea</taxon>
        <taxon>Araneidae</taxon>
        <taxon>Caerostris</taxon>
    </lineage>
</organism>